<dbReference type="RefSeq" id="WP_012787434.1">
    <property type="nucleotide sequence ID" value="NC_013131.1"/>
</dbReference>
<dbReference type="GO" id="GO:0016020">
    <property type="term" value="C:membrane"/>
    <property type="evidence" value="ECO:0007669"/>
    <property type="project" value="InterPro"/>
</dbReference>
<keyword evidence="9" id="KW-1133">Transmembrane helix</keyword>
<keyword evidence="12" id="KW-1185">Reference proteome</keyword>
<dbReference type="Gene3D" id="1.20.5.1930">
    <property type="match status" value="1"/>
</dbReference>
<dbReference type="Proteomes" id="UP000000851">
    <property type="component" value="Chromosome"/>
</dbReference>
<keyword evidence="9" id="KW-0812">Transmembrane</keyword>
<feature type="transmembrane region" description="Helical" evidence="9">
    <location>
        <begin position="43"/>
        <end position="60"/>
    </location>
</feature>
<sequence>MVHPERLPGWLPDALVGVVTATLLVVISAHIPAGSDSRAVDAVQYILLVAGGGCMALIRWRPQTAAALATFILCVEVARQYPDGPIWAVGWISLAGVSWQTSRRAALGWAGVMLAALTLAAVVFGSSGLVLPLIFLGWSAAAILAGDALRDRRERLQALRERARFLEMTQEEVALRRVAEERLRIARDLHDSVAHAMATINVQAAAAAHVIERRPQAAGECPPCSG</sequence>
<dbReference type="PANTHER" id="PTHR24421:SF10">
    <property type="entry name" value="NITRATE_NITRITE SENSOR PROTEIN NARQ"/>
    <property type="match status" value="1"/>
</dbReference>
<dbReference type="HOGENOM" id="CLU_1222959_0_0_11"/>
<reference evidence="11 12" key="1">
    <citation type="journal article" date="2009" name="Stand. Genomic Sci.">
        <title>Complete genome sequence of Catenulispora acidiphila type strain (ID 139908).</title>
        <authorList>
            <person name="Copeland A."/>
            <person name="Lapidus A."/>
            <person name="Glavina Del Rio T."/>
            <person name="Nolan M."/>
            <person name="Lucas S."/>
            <person name="Chen F."/>
            <person name="Tice H."/>
            <person name="Cheng J.F."/>
            <person name="Bruce D."/>
            <person name="Goodwin L."/>
            <person name="Pitluck S."/>
            <person name="Mikhailova N."/>
            <person name="Pati A."/>
            <person name="Ivanova N."/>
            <person name="Mavromatis K."/>
            <person name="Chen A."/>
            <person name="Palaniappan K."/>
            <person name="Chain P."/>
            <person name="Land M."/>
            <person name="Hauser L."/>
            <person name="Chang Y.J."/>
            <person name="Jeffries C.D."/>
            <person name="Chertkov O."/>
            <person name="Brettin T."/>
            <person name="Detter J.C."/>
            <person name="Han C."/>
            <person name="Ali Z."/>
            <person name="Tindall B.J."/>
            <person name="Goker M."/>
            <person name="Bristow J."/>
            <person name="Eisen J.A."/>
            <person name="Markowitz V."/>
            <person name="Hugenholtz P."/>
            <person name="Kyrpides N.C."/>
            <person name="Klenk H.P."/>
        </authorList>
    </citation>
    <scope>NUCLEOTIDE SEQUENCE [LARGE SCALE GENOMIC DNA]</scope>
    <source>
        <strain evidence="12">DSM 44928 / JCM 14897 / NBRC 102108 / NRRL B-24433 / ID139908</strain>
    </source>
</reference>
<evidence type="ECO:0000256" key="7">
    <source>
        <dbReference type="ARBA" id="ARBA00022840"/>
    </source>
</evidence>
<keyword evidence="5" id="KW-0547">Nucleotide-binding</keyword>
<evidence type="ECO:0000256" key="5">
    <source>
        <dbReference type="ARBA" id="ARBA00022741"/>
    </source>
</evidence>
<dbReference type="GO" id="GO:0046983">
    <property type="term" value="F:protein dimerization activity"/>
    <property type="evidence" value="ECO:0007669"/>
    <property type="project" value="InterPro"/>
</dbReference>
<gene>
    <name evidence="11" type="ordered locus">Caci_3234</name>
</gene>
<evidence type="ECO:0000256" key="6">
    <source>
        <dbReference type="ARBA" id="ARBA00022777"/>
    </source>
</evidence>
<dbReference type="PANTHER" id="PTHR24421">
    <property type="entry name" value="NITRATE/NITRITE SENSOR PROTEIN NARX-RELATED"/>
    <property type="match status" value="1"/>
</dbReference>
<dbReference type="AlphaFoldDB" id="C7Q6D5"/>
<evidence type="ECO:0000313" key="12">
    <source>
        <dbReference type="Proteomes" id="UP000000851"/>
    </source>
</evidence>
<evidence type="ECO:0000256" key="2">
    <source>
        <dbReference type="ARBA" id="ARBA00012438"/>
    </source>
</evidence>
<evidence type="ECO:0000256" key="4">
    <source>
        <dbReference type="ARBA" id="ARBA00022679"/>
    </source>
</evidence>
<dbReference type="InterPro" id="IPR050482">
    <property type="entry name" value="Sensor_HK_TwoCompSys"/>
</dbReference>
<dbReference type="GO" id="GO:0005524">
    <property type="term" value="F:ATP binding"/>
    <property type="evidence" value="ECO:0007669"/>
    <property type="project" value="UniProtKB-KW"/>
</dbReference>
<proteinExistence type="predicted"/>
<evidence type="ECO:0000256" key="3">
    <source>
        <dbReference type="ARBA" id="ARBA00022553"/>
    </source>
</evidence>
<dbReference type="EMBL" id="CP001700">
    <property type="protein sequence ID" value="ACU72141.1"/>
    <property type="molecule type" value="Genomic_DNA"/>
</dbReference>
<keyword evidence="8" id="KW-0902">Two-component regulatory system</keyword>
<feature type="domain" description="Signal transduction histidine kinase subgroup 3 dimerisation and phosphoacceptor" evidence="10">
    <location>
        <begin position="181"/>
        <end position="219"/>
    </location>
</feature>
<dbReference type="InParanoid" id="C7Q6D5"/>
<keyword evidence="9" id="KW-0472">Membrane</keyword>
<dbReference type="EC" id="2.7.13.3" evidence="2"/>
<feature type="transmembrane region" description="Helical" evidence="9">
    <location>
        <begin position="130"/>
        <end position="149"/>
    </location>
</feature>
<feature type="transmembrane region" description="Helical" evidence="9">
    <location>
        <begin position="12"/>
        <end position="31"/>
    </location>
</feature>
<evidence type="ECO:0000259" key="10">
    <source>
        <dbReference type="Pfam" id="PF07730"/>
    </source>
</evidence>
<comment type="catalytic activity">
    <reaction evidence="1">
        <text>ATP + protein L-histidine = ADP + protein N-phospho-L-histidine.</text>
        <dbReference type="EC" id="2.7.13.3"/>
    </reaction>
</comment>
<keyword evidence="6 11" id="KW-0418">Kinase</keyword>
<keyword evidence="3" id="KW-0597">Phosphoprotein</keyword>
<keyword evidence="7" id="KW-0067">ATP-binding</keyword>
<dbReference type="Pfam" id="PF07730">
    <property type="entry name" value="HisKA_3"/>
    <property type="match status" value="1"/>
</dbReference>
<feature type="transmembrane region" description="Helical" evidence="9">
    <location>
        <begin position="106"/>
        <end position="124"/>
    </location>
</feature>
<dbReference type="STRING" id="479433.Caci_3234"/>
<dbReference type="KEGG" id="cai:Caci_3234"/>
<evidence type="ECO:0000256" key="1">
    <source>
        <dbReference type="ARBA" id="ARBA00000085"/>
    </source>
</evidence>
<dbReference type="GO" id="GO:0000155">
    <property type="term" value="F:phosphorelay sensor kinase activity"/>
    <property type="evidence" value="ECO:0007669"/>
    <property type="project" value="InterPro"/>
</dbReference>
<evidence type="ECO:0000256" key="9">
    <source>
        <dbReference type="SAM" id="Phobius"/>
    </source>
</evidence>
<accession>C7Q6D5</accession>
<organism evidence="11 12">
    <name type="scientific">Catenulispora acidiphila (strain DSM 44928 / JCM 14897 / NBRC 102108 / NRRL B-24433 / ID139908)</name>
    <dbReference type="NCBI Taxonomy" id="479433"/>
    <lineage>
        <taxon>Bacteria</taxon>
        <taxon>Bacillati</taxon>
        <taxon>Actinomycetota</taxon>
        <taxon>Actinomycetes</taxon>
        <taxon>Catenulisporales</taxon>
        <taxon>Catenulisporaceae</taxon>
        <taxon>Catenulispora</taxon>
    </lineage>
</organism>
<keyword evidence="4" id="KW-0808">Transferase</keyword>
<dbReference type="InterPro" id="IPR011712">
    <property type="entry name" value="Sig_transdc_His_kin_sub3_dim/P"/>
</dbReference>
<name>C7Q6D5_CATAD</name>
<protein>
    <recommendedName>
        <fullName evidence="2">histidine kinase</fullName>
        <ecNumber evidence="2">2.7.13.3</ecNumber>
    </recommendedName>
</protein>
<dbReference type="eggNOG" id="COG4585">
    <property type="taxonomic scope" value="Bacteria"/>
</dbReference>
<evidence type="ECO:0000313" key="11">
    <source>
        <dbReference type="EMBL" id="ACU72141.1"/>
    </source>
</evidence>
<evidence type="ECO:0000256" key="8">
    <source>
        <dbReference type="ARBA" id="ARBA00023012"/>
    </source>
</evidence>